<keyword evidence="2" id="KW-0732">Signal</keyword>
<dbReference type="PATRIC" id="fig|742743.3.peg.1545"/>
<evidence type="ECO:0000256" key="1">
    <source>
        <dbReference type="SAM" id="MobiDB-lite"/>
    </source>
</evidence>
<dbReference type="InterPro" id="IPR012332">
    <property type="entry name" value="Autotransporter_pectin_lyase_C"/>
</dbReference>
<dbReference type="InterPro" id="IPR011050">
    <property type="entry name" value="Pectin_lyase_fold/virulence"/>
</dbReference>
<comment type="caution">
    <text evidence="3">The sequence shown here is derived from an EMBL/GenBank/DDBJ whole genome shotgun (WGS) entry which is preliminary data.</text>
</comment>
<gene>
    <name evidence="3" type="ORF">HMPREF9453_01507</name>
</gene>
<accession>H1D1L9</accession>
<evidence type="ECO:0000313" key="4">
    <source>
        <dbReference type="Proteomes" id="UP000003277"/>
    </source>
</evidence>
<dbReference type="STRING" id="742743.HMPREF9453_01507"/>
<feature type="signal peptide" evidence="2">
    <location>
        <begin position="1"/>
        <end position="22"/>
    </location>
</feature>
<dbReference type="AlphaFoldDB" id="H1D1L9"/>
<reference evidence="3 4" key="1">
    <citation type="submission" date="2011-11" db="EMBL/GenBank/DDBJ databases">
        <title>The Genome Sequence of Dialister succinatiphilus YIT 11850.</title>
        <authorList>
            <consortium name="The Broad Institute Genome Sequencing Platform"/>
            <person name="Earl A."/>
            <person name="Ward D."/>
            <person name="Feldgarden M."/>
            <person name="Gevers D."/>
            <person name="Morotomi M."/>
            <person name="Young S.K."/>
            <person name="Zeng Q."/>
            <person name="Gargeya S."/>
            <person name="Fitzgerald M."/>
            <person name="Haas B."/>
            <person name="Abouelleil A."/>
            <person name="Alvarado L."/>
            <person name="Arachchi H.M."/>
            <person name="Berlin A."/>
            <person name="Brown A."/>
            <person name="Chapman S.B."/>
            <person name="Dunbar C."/>
            <person name="Gearin G."/>
            <person name="Goldberg J."/>
            <person name="Griggs A."/>
            <person name="Gujja S."/>
            <person name="Heiman D."/>
            <person name="Howarth C."/>
            <person name="Lui A."/>
            <person name="MacDonald P.J.P."/>
            <person name="Montmayeur A."/>
            <person name="Murphy C."/>
            <person name="Neiman D."/>
            <person name="Pearson M."/>
            <person name="Priest M."/>
            <person name="Roberts A."/>
            <person name="Saif S."/>
            <person name="Shea T."/>
            <person name="Sisk P."/>
            <person name="Stolte C."/>
            <person name="Sykes S."/>
            <person name="Wortman J."/>
            <person name="Nusbaum C."/>
            <person name="Birren B."/>
        </authorList>
    </citation>
    <scope>NUCLEOTIDE SEQUENCE [LARGE SCALE GENOMIC DNA]</scope>
    <source>
        <strain evidence="3 4">YIT 11850</strain>
    </source>
</reference>
<feature type="chain" id="PRO_5003548381" evidence="2">
    <location>
        <begin position="23"/>
        <end position="473"/>
    </location>
</feature>
<dbReference type="SUPFAM" id="SSF51126">
    <property type="entry name" value="Pectin lyase-like"/>
    <property type="match status" value="1"/>
</dbReference>
<dbReference type="Proteomes" id="UP000003277">
    <property type="component" value="Unassembled WGS sequence"/>
</dbReference>
<protein>
    <submittedName>
        <fullName evidence="3">Uncharacterized protein</fullName>
    </submittedName>
</protein>
<evidence type="ECO:0000313" key="3">
    <source>
        <dbReference type="EMBL" id="EHO62547.1"/>
    </source>
</evidence>
<name>H1D1L9_9FIRM</name>
<dbReference type="HOGENOM" id="CLU_031112_0_0_9"/>
<dbReference type="eggNOG" id="COG5434">
    <property type="taxonomic scope" value="Bacteria"/>
</dbReference>
<organism evidence="3 4">
    <name type="scientific">Dialister succinatiphilus YIT 11850</name>
    <dbReference type="NCBI Taxonomy" id="742743"/>
    <lineage>
        <taxon>Bacteria</taxon>
        <taxon>Bacillati</taxon>
        <taxon>Bacillota</taxon>
        <taxon>Negativicutes</taxon>
        <taxon>Veillonellales</taxon>
        <taxon>Veillonellaceae</taxon>
        <taxon>Dialister</taxon>
    </lineage>
</organism>
<dbReference type="Gene3D" id="2.160.20.20">
    <property type="match status" value="1"/>
</dbReference>
<dbReference type="EMBL" id="ADLT01000050">
    <property type="protein sequence ID" value="EHO62547.1"/>
    <property type="molecule type" value="Genomic_DNA"/>
</dbReference>
<sequence>MKYKMTVLLACALLLSNGWARAADKNGDVLPRRFSDAMTWNLQNRVEDITITKVAVPSDSASRPKAAEKGKAPSLPDQVSQGSAARNVTEKGVLENQVFGSTGNDENALRITGASVTLKNVEIMKEEGTSSSTENGDFYGMNAALLATGGARVTVEDSAVHSAALNGNGLFSYGKGTGIFAKNVTITTEGSHSGGLQTTGGALTEAENVTVSTAGNSSAAIRSDRGGTVLVKGGTFRTEGYGSPAVYSTARISIEGADLSASRSEGAVIEGKNSIALKNCRMEGNMADTRVMGGETIKEENVHTVMIYQSMSGDAEEGTSAFSMEGGSLLSHKGDVFYVTNTDCTIQLDNVKIQNEDPEGALLRISGNSGSRGWGKAGANGGRARFIVQNQQMEGNILVDSISRLSMTLGKNSRWDGALLQETNDQGHDKDAGADLTIEKGATWNMTADSTVHTLRNEGKIVTNGHTLTVLKK</sequence>
<dbReference type="RefSeq" id="WP_008860001.1">
    <property type="nucleotide sequence ID" value="NZ_JH591188.1"/>
</dbReference>
<feature type="region of interest" description="Disordered" evidence="1">
    <location>
        <begin position="57"/>
        <end position="85"/>
    </location>
</feature>
<dbReference type="OrthoDB" id="355208at2"/>
<proteinExistence type="predicted"/>
<keyword evidence="4" id="KW-1185">Reference proteome</keyword>
<evidence type="ECO:0000256" key="2">
    <source>
        <dbReference type="SAM" id="SignalP"/>
    </source>
</evidence>